<proteinExistence type="predicted"/>
<reference evidence="3" key="1">
    <citation type="submission" date="2016-02" db="EMBL/GenBank/DDBJ databases">
        <title>Comparative genomics of biotechnologically important yeasts.</title>
        <authorList>
            <consortium name="DOE Joint Genome Institute"/>
            <person name="Riley R."/>
            <person name="Haridas S."/>
            <person name="Wolfe K.H."/>
            <person name="Lopes M.R."/>
            <person name="Hittinger C.T."/>
            <person name="Goker M."/>
            <person name="Salamov A."/>
            <person name="Wisecaver J."/>
            <person name="Long T.M."/>
            <person name="Aerts A.L."/>
            <person name="Barry K."/>
            <person name="Choi C."/>
            <person name="Clum A."/>
            <person name="Coughlan A.Y."/>
            <person name="Deshpande S."/>
            <person name="Douglass A.P."/>
            <person name="Hanson S.J."/>
            <person name="Klenk H.-P."/>
            <person name="Labutti K."/>
            <person name="Lapidus A."/>
            <person name="Lindquist E."/>
            <person name="Lipzen A."/>
            <person name="Meier-Kolthoff J.P."/>
            <person name="Ohm R.A."/>
            <person name="Otillar R.P."/>
            <person name="Pangilinan J."/>
            <person name="Peng Y."/>
            <person name="Rokas A."/>
            <person name="Rosa C.A."/>
            <person name="Scheuner C."/>
            <person name="Sibirny A.A."/>
            <person name="Slot J.C."/>
            <person name="Stielow J.B."/>
            <person name="Sun H."/>
            <person name="Kurtzman C.P."/>
            <person name="Blackwell M."/>
            <person name="Jeffries T.W."/>
            <person name="Grigoriev I.V."/>
        </authorList>
    </citation>
    <scope>NUCLEOTIDE SEQUENCE [LARGE SCALE GENOMIC DNA]</scope>
    <source>
        <strain evidence="3">NRRL Y-17796</strain>
    </source>
</reference>
<keyword evidence="3" id="KW-1185">Reference proteome</keyword>
<sequence length="212" mass="23620">MGEESDDEFGDFGDFVSEVEEPKPVNNEDLPERLAALVAETYPPLDPVAVTSEPPSETNYTRQYRDLAHVPILNVPNWQKSVIRRKMLLQLGIPINLDELLPQSVKIKNLEMPSANSEFDIPSLKLLANISELALKSMAPEDLFSHYKKLVDAISIARTELQKVTASKAKTEAEKAAFESVIESLVDYAKRLRDNTIKQAAVPKSRSQSPST</sequence>
<organism evidence="2 3">
    <name type="scientific">Tortispora caseinolytica NRRL Y-17796</name>
    <dbReference type="NCBI Taxonomy" id="767744"/>
    <lineage>
        <taxon>Eukaryota</taxon>
        <taxon>Fungi</taxon>
        <taxon>Dikarya</taxon>
        <taxon>Ascomycota</taxon>
        <taxon>Saccharomycotina</taxon>
        <taxon>Trigonopsidomycetes</taxon>
        <taxon>Trigonopsidales</taxon>
        <taxon>Trigonopsidaceae</taxon>
        <taxon>Tortispora</taxon>
    </lineage>
</organism>
<evidence type="ECO:0000313" key="2">
    <source>
        <dbReference type="EMBL" id="ODV90568.1"/>
    </source>
</evidence>
<dbReference type="Proteomes" id="UP000095023">
    <property type="component" value="Unassembled WGS sequence"/>
</dbReference>
<dbReference type="Pfam" id="PF17104">
    <property type="entry name" value="YBL010C_LAA2"/>
    <property type="match status" value="2"/>
</dbReference>
<feature type="compositionally biased region" description="Acidic residues" evidence="1">
    <location>
        <begin position="1"/>
        <end position="11"/>
    </location>
</feature>
<name>A0A1E4TFW6_9ASCO</name>
<dbReference type="AlphaFoldDB" id="A0A1E4TFW6"/>
<feature type="region of interest" description="Disordered" evidence="1">
    <location>
        <begin position="1"/>
        <end position="28"/>
    </location>
</feature>
<dbReference type="InterPro" id="IPR031355">
    <property type="entry name" value="YBL010C/LAA2-like"/>
</dbReference>
<protein>
    <submittedName>
        <fullName evidence="2">Uncharacterized protein</fullName>
    </submittedName>
</protein>
<dbReference type="OrthoDB" id="5378975at2759"/>
<accession>A0A1E4TFW6</accession>
<dbReference type="PANTHER" id="PTHR38698:SF1">
    <property type="entry name" value="FUNGAL PROTEIN"/>
    <property type="match status" value="1"/>
</dbReference>
<dbReference type="PANTHER" id="PTHR38698">
    <property type="entry name" value="EXPRESSED PROTEIN"/>
    <property type="match status" value="1"/>
</dbReference>
<dbReference type="EMBL" id="KV453842">
    <property type="protein sequence ID" value="ODV90568.1"/>
    <property type="molecule type" value="Genomic_DNA"/>
</dbReference>
<evidence type="ECO:0000313" key="3">
    <source>
        <dbReference type="Proteomes" id="UP000095023"/>
    </source>
</evidence>
<evidence type="ECO:0000256" key="1">
    <source>
        <dbReference type="SAM" id="MobiDB-lite"/>
    </source>
</evidence>
<gene>
    <name evidence="2" type="ORF">CANCADRAFT_2298</name>
</gene>